<feature type="non-terminal residue" evidence="1">
    <location>
        <position position="1"/>
    </location>
</feature>
<evidence type="ECO:0000313" key="1">
    <source>
        <dbReference type="EMBL" id="ACF22098.1"/>
    </source>
</evidence>
<name>B3VQ22_9REOV</name>
<reference evidence="1" key="1">
    <citation type="journal article" date="2008" name="PLoS Pathog.">
        <title>Rapid identification of known and new RNA viruses from animal tissues.</title>
        <authorList>
            <person name="Victoria J.G."/>
            <person name="Kapoor A."/>
            <person name="Dupuis K."/>
            <person name="Schnurr D.P."/>
            <person name="Delwart E.L."/>
        </authorList>
    </citation>
    <scope>NUCLEOTIDE SEQUENCE</scope>
    <source>
        <strain evidence="1">VRDL3</strain>
    </source>
</reference>
<accession>B3VQ22</accession>
<dbReference type="EMBL" id="EU789395">
    <property type="protein sequence ID" value="ACF22098.1"/>
    <property type="molecule type" value="Genomic_RNA"/>
</dbReference>
<feature type="non-terminal residue" evidence="1">
    <location>
        <position position="199"/>
    </location>
</feature>
<proteinExistence type="predicted"/>
<organism evidence="1">
    <name type="scientific">California mosquito pool virus</name>
    <dbReference type="NCBI Taxonomy" id="544571"/>
    <lineage>
        <taxon>Viruses</taxon>
        <taxon>Riboviria</taxon>
        <taxon>Orthornavirae</taxon>
        <taxon>Duplornaviricota</taxon>
        <taxon>Resentoviricetes</taxon>
        <taxon>Reovirales</taxon>
        <taxon>Sedoreoviridae</taxon>
        <taxon>Orbivirus</taxon>
    </lineage>
</organism>
<sequence length="199" mass="20757">AVGSRVCLSSFAASSNTFTSTPECSRIAAAIIFVSTIAFPGAIPPPRPSSFSSVACFRFPFAEISVERNPTSFRTSLAACFSPVSPLSLVSSLDRPSANRDLSDIPEEPLLLPFLASPLSALSAFLSLLPCSLDSKTSEATFDPSCVFFDSVEHPVAPSAFRTSEGPLLGTSLSVPLSVVPDVGILPSSKISNRTPSAV</sequence>
<protein>
    <submittedName>
        <fullName evidence="1">VP6</fullName>
    </submittedName>
</protein>